<dbReference type="InterPro" id="IPR007197">
    <property type="entry name" value="rSAM"/>
</dbReference>
<evidence type="ECO:0000313" key="7">
    <source>
        <dbReference type="EMBL" id="MCU7380556.1"/>
    </source>
</evidence>
<dbReference type="PROSITE" id="PS51918">
    <property type="entry name" value="RADICAL_SAM"/>
    <property type="match status" value="1"/>
</dbReference>
<dbReference type="PANTHER" id="PTHR22960">
    <property type="entry name" value="MOLYBDOPTERIN COFACTOR SYNTHESIS PROTEIN A"/>
    <property type="match status" value="1"/>
</dbReference>
<comment type="caution">
    <text evidence="7">The sequence shown here is derived from an EMBL/GenBank/DDBJ whole genome shotgun (WGS) entry which is preliminary data.</text>
</comment>
<keyword evidence="4" id="KW-0411">Iron-sulfur</keyword>
<dbReference type="EMBL" id="JAOSHN010000011">
    <property type="protein sequence ID" value="MCU7380556.1"/>
    <property type="molecule type" value="Genomic_DNA"/>
</dbReference>
<keyword evidence="2" id="KW-0479">Metal-binding</keyword>
<evidence type="ECO:0000313" key="8">
    <source>
        <dbReference type="Proteomes" id="UP001065549"/>
    </source>
</evidence>
<dbReference type="Gene3D" id="3.20.20.70">
    <property type="entry name" value="Aldolase class I"/>
    <property type="match status" value="1"/>
</dbReference>
<accession>A0A9J6QYK1</accession>
<dbReference type="InterPro" id="IPR058240">
    <property type="entry name" value="rSAM_sf"/>
</dbReference>
<evidence type="ECO:0000259" key="6">
    <source>
        <dbReference type="PROSITE" id="PS51918"/>
    </source>
</evidence>
<dbReference type="InterPro" id="IPR013785">
    <property type="entry name" value="Aldolase_TIM"/>
</dbReference>
<evidence type="ECO:0000256" key="3">
    <source>
        <dbReference type="ARBA" id="ARBA00023004"/>
    </source>
</evidence>
<dbReference type="GO" id="GO:0061798">
    <property type="term" value="F:GTP 3',8'-cyclase activity"/>
    <property type="evidence" value="ECO:0007669"/>
    <property type="project" value="TreeGrafter"/>
</dbReference>
<feature type="domain" description="Radical SAM core" evidence="6">
    <location>
        <begin position="1"/>
        <end position="185"/>
    </location>
</feature>
<proteinExistence type="predicted"/>
<organism evidence="7 8">
    <name type="scientific">Hominibacterium faecale</name>
    <dbReference type="NCBI Taxonomy" id="2839743"/>
    <lineage>
        <taxon>Bacteria</taxon>
        <taxon>Bacillati</taxon>
        <taxon>Bacillota</taxon>
        <taxon>Clostridia</taxon>
        <taxon>Peptostreptococcales</taxon>
        <taxon>Anaerovoracaceae</taxon>
        <taxon>Hominibacterium</taxon>
    </lineage>
</organism>
<dbReference type="AlphaFoldDB" id="A0A9J6QYK1"/>
<evidence type="ECO:0000256" key="4">
    <source>
        <dbReference type="ARBA" id="ARBA00023014"/>
    </source>
</evidence>
<dbReference type="InterPro" id="IPR050105">
    <property type="entry name" value="MoCo_biosynth_MoaA/MoaC"/>
</dbReference>
<dbReference type="Proteomes" id="UP001065549">
    <property type="component" value="Unassembled WGS sequence"/>
</dbReference>
<evidence type="ECO:0000256" key="5">
    <source>
        <dbReference type="ARBA" id="ARBA00023150"/>
    </source>
</evidence>
<sequence>MKIELKENGQPSKEEILQMGQGQKQVILAGEEPLNRVGIVDIVKKLQAEEIYIETDGQKLESMAEKLKKAGLAGVIIKVNTMRYTRYKSSNDGKDLANVVDGINSAVGHQLKVRLQVSLEKGFSDDEVLDFVQLTFQHDYEIVFMPTMPYEDIKAKMRLHPASGEYGEIEMFKYAGARGKLGFLKQ</sequence>
<keyword evidence="1" id="KW-0949">S-adenosyl-L-methionine</keyword>
<protein>
    <submittedName>
        <fullName evidence="7">Radical SAM protein</fullName>
    </submittedName>
</protein>
<dbReference type="GO" id="GO:0051536">
    <property type="term" value="F:iron-sulfur cluster binding"/>
    <property type="evidence" value="ECO:0007669"/>
    <property type="project" value="UniProtKB-KW"/>
</dbReference>
<evidence type="ECO:0000256" key="2">
    <source>
        <dbReference type="ARBA" id="ARBA00022723"/>
    </source>
</evidence>
<keyword evidence="8" id="KW-1185">Reference proteome</keyword>
<gene>
    <name evidence="7" type="ORF">OBO34_19785</name>
</gene>
<dbReference type="GO" id="GO:0046872">
    <property type="term" value="F:metal ion binding"/>
    <property type="evidence" value="ECO:0007669"/>
    <property type="project" value="UniProtKB-KW"/>
</dbReference>
<dbReference type="PANTHER" id="PTHR22960:SF0">
    <property type="entry name" value="MOLYBDENUM COFACTOR BIOSYNTHESIS PROTEIN 1"/>
    <property type="match status" value="1"/>
</dbReference>
<keyword evidence="3" id="KW-0408">Iron</keyword>
<reference evidence="7" key="1">
    <citation type="submission" date="2022-09" db="EMBL/GenBank/DDBJ databases">
        <title>Culturomic study of gut microbiota in children with autism spectrum disorder.</title>
        <authorList>
            <person name="Efimov B.A."/>
            <person name="Chaplin A.V."/>
            <person name="Sokolova S.R."/>
            <person name="Pikina A.P."/>
            <person name="Korzhanova M."/>
            <person name="Belova V."/>
            <person name="Korostin D."/>
        </authorList>
    </citation>
    <scope>NUCLEOTIDE SEQUENCE</scope>
    <source>
        <strain evidence="7">ASD5510</strain>
    </source>
</reference>
<dbReference type="CDD" id="cd01335">
    <property type="entry name" value="Radical_SAM"/>
    <property type="match status" value="1"/>
</dbReference>
<evidence type="ECO:0000256" key="1">
    <source>
        <dbReference type="ARBA" id="ARBA00022691"/>
    </source>
</evidence>
<dbReference type="GO" id="GO:0061799">
    <property type="term" value="F:cyclic pyranopterin monophosphate synthase activity"/>
    <property type="evidence" value="ECO:0007669"/>
    <property type="project" value="TreeGrafter"/>
</dbReference>
<name>A0A9J6QYK1_9FIRM</name>
<dbReference type="RefSeq" id="WP_148396715.1">
    <property type="nucleotide sequence ID" value="NZ_JAJAGH010000003.1"/>
</dbReference>
<dbReference type="Pfam" id="PF04055">
    <property type="entry name" value="Radical_SAM"/>
    <property type="match status" value="1"/>
</dbReference>
<keyword evidence="5" id="KW-0501">Molybdenum cofactor biosynthesis</keyword>
<dbReference type="SUPFAM" id="SSF102114">
    <property type="entry name" value="Radical SAM enzymes"/>
    <property type="match status" value="1"/>
</dbReference>
<dbReference type="GO" id="GO:0006777">
    <property type="term" value="P:Mo-molybdopterin cofactor biosynthetic process"/>
    <property type="evidence" value="ECO:0007669"/>
    <property type="project" value="UniProtKB-KW"/>
</dbReference>